<reference evidence="1 2" key="1">
    <citation type="submission" date="2021-06" db="EMBL/GenBank/DDBJ databases">
        <title>Caerostris extrusa draft genome.</title>
        <authorList>
            <person name="Kono N."/>
            <person name="Arakawa K."/>
        </authorList>
    </citation>
    <scope>NUCLEOTIDE SEQUENCE [LARGE SCALE GENOMIC DNA]</scope>
</reference>
<sequence>MLEIELLCVATLQHWQQAEANCEPESISRSMPWKNFLVFKAIYFSFPWHCRTVAYSLAVNCYCPIPRSGLQTPLNSLNRLFPKTRSIFSDSTRSLKRAFIPIINTETVIFCPLM</sequence>
<dbReference type="EMBL" id="BPLR01013565">
    <property type="protein sequence ID" value="GIY62019.1"/>
    <property type="molecule type" value="Genomic_DNA"/>
</dbReference>
<keyword evidence="2" id="KW-1185">Reference proteome</keyword>
<evidence type="ECO:0000313" key="1">
    <source>
        <dbReference type="EMBL" id="GIY62019.1"/>
    </source>
</evidence>
<accession>A0AAV4UW52</accession>
<evidence type="ECO:0000313" key="2">
    <source>
        <dbReference type="Proteomes" id="UP001054945"/>
    </source>
</evidence>
<name>A0AAV4UW52_CAEEX</name>
<comment type="caution">
    <text evidence="1">The sequence shown here is derived from an EMBL/GenBank/DDBJ whole genome shotgun (WGS) entry which is preliminary data.</text>
</comment>
<gene>
    <name evidence="1" type="ORF">CEXT_773821</name>
</gene>
<dbReference type="Proteomes" id="UP001054945">
    <property type="component" value="Unassembled WGS sequence"/>
</dbReference>
<organism evidence="1 2">
    <name type="scientific">Caerostris extrusa</name>
    <name type="common">Bark spider</name>
    <name type="synonym">Caerostris bankana</name>
    <dbReference type="NCBI Taxonomy" id="172846"/>
    <lineage>
        <taxon>Eukaryota</taxon>
        <taxon>Metazoa</taxon>
        <taxon>Ecdysozoa</taxon>
        <taxon>Arthropoda</taxon>
        <taxon>Chelicerata</taxon>
        <taxon>Arachnida</taxon>
        <taxon>Araneae</taxon>
        <taxon>Araneomorphae</taxon>
        <taxon>Entelegynae</taxon>
        <taxon>Araneoidea</taxon>
        <taxon>Araneidae</taxon>
        <taxon>Caerostris</taxon>
    </lineage>
</organism>
<proteinExistence type="predicted"/>
<dbReference type="AlphaFoldDB" id="A0AAV4UW52"/>
<protein>
    <submittedName>
        <fullName evidence="1">Uncharacterized protein</fullName>
    </submittedName>
</protein>